<accession>A0A0F8W1N7</accession>
<comment type="caution">
    <text evidence="1">The sequence shown here is derived from an EMBL/GenBank/DDBJ whole genome shotgun (WGS) entry which is preliminary data.</text>
</comment>
<feature type="non-terminal residue" evidence="1">
    <location>
        <position position="23"/>
    </location>
</feature>
<evidence type="ECO:0000313" key="1">
    <source>
        <dbReference type="EMBL" id="KKK50528.1"/>
    </source>
</evidence>
<reference evidence="1" key="1">
    <citation type="journal article" date="2015" name="Nature">
        <title>Complex archaea that bridge the gap between prokaryotes and eukaryotes.</title>
        <authorList>
            <person name="Spang A."/>
            <person name="Saw J.H."/>
            <person name="Jorgensen S.L."/>
            <person name="Zaremba-Niedzwiedzka K."/>
            <person name="Martijn J."/>
            <person name="Lind A.E."/>
            <person name="van Eijk R."/>
            <person name="Schleper C."/>
            <person name="Guy L."/>
            <person name="Ettema T.J."/>
        </authorList>
    </citation>
    <scope>NUCLEOTIDE SEQUENCE</scope>
</reference>
<name>A0A0F8W1N7_9ZZZZ</name>
<gene>
    <name evidence="1" type="ORF">LCGC14_3124110</name>
</gene>
<organism evidence="1">
    <name type="scientific">marine sediment metagenome</name>
    <dbReference type="NCBI Taxonomy" id="412755"/>
    <lineage>
        <taxon>unclassified sequences</taxon>
        <taxon>metagenomes</taxon>
        <taxon>ecological metagenomes</taxon>
    </lineage>
</organism>
<sequence>MTDERDKVVLQALDILDRDDAAL</sequence>
<proteinExistence type="predicted"/>
<dbReference type="AlphaFoldDB" id="A0A0F8W1N7"/>
<protein>
    <submittedName>
        <fullName evidence="1">Uncharacterized protein</fullName>
    </submittedName>
</protein>
<dbReference type="EMBL" id="LAZR01067977">
    <property type="protein sequence ID" value="KKK50528.1"/>
    <property type="molecule type" value="Genomic_DNA"/>
</dbReference>